<dbReference type="InParanoid" id="H1XTF6"/>
<organism evidence="3 5">
    <name type="scientific">Caldithrix abyssi DSM 13497</name>
    <dbReference type="NCBI Taxonomy" id="880073"/>
    <lineage>
        <taxon>Bacteria</taxon>
        <taxon>Pseudomonadati</taxon>
        <taxon>Calditrichota</taxon>
        <taxon>Calditrichia</taxon>
        <taxon>Calditrichales</taxon>
        <taxon>Calditrichaceae</taxon>
        <taxon>Caldithrix</taxon>
    </lineage>
</organism>
<keyword evidence="5" id="KW-1185">Reference proteome</keyword>
<dbReference type="Proteomes" id="UP000183868">
    <property type="component" value="Chromosome"/>
</dbReference>
<dbReference type="Proteomes" id="UP000004671">
    <property type="component" value="Chromosome"/>
</dbReference>
<evidence type="ECO:0000313" key="4">
    <source>
        <dbReference type="EMBL" id="EHO41129.1"/>
    </source>
</evidence>
<proteinExistence type="predicted"/>
<dbReference type="HOGENOM" id="CLU_1632290_0_0_0"/>
<evidence type="ECO:0000313" key="1">
    <source>
        <dbReference type="EMBL" id="APF16973.1"/>
    </source>
</evidence>
<name>H1XTF6_CALAY</name>
<dbReference type="RefSeq" id="WP_006927355.1">
    <property type="nucleotide sequence ID" value="NZ_CM001402.1"/>
</dbReference>
<evidence type="ECO:0000313" key="3">
    <source>
        <dbReference type="EMBL" id="EHO40389.1"/>
    </source>
</evidence>
<dbReference type="KEGG" id="caby:Cabys_3592"/>
<dbReference type="PaxDb" id="880073-Calab_0750"/>
<dbReference type="EMBL" id="CP018099">
    <property type="protein sequence ID" value="APF20338.1"/>
    <property type="molecule type" value="Genomic_DNA"/>
</dbReference>
<dbReference type="EMBL" id="CM001402">
    <property type="protein sequence ID" value="EHO41129.1"/>
    <property type="molecule type" value="Genomic_DNA"/>
</dbReference>
<dbReference type="EMBL" id="CP018099">
    <property type="protein sequence ID" value="APF16973.1"/>
    <property type="molecule type" value="Genomic_DNA"/>
</dbReference>
<evidence type="ECO:0000313" key="5">
    <source>
        <dbReference type="Proteomes" id="UP000004671"/>
    </source>
</evidence>
<reference evidence="1 6" key="2">
    <citation type="submission" date="2016-11" db="EMBL/GenBank/DDBJ databases">
        <title>Genomic analysis of Caldithrix abyssi and proposal of a novel bacterial phylum Caldithrichaeota.</title>
        <authorList>
            <person name="Kublanov I."/>
            <person name="Sigalova O."/>
            <person name="Gavrilov S."/>
            <person name="Lebedinsky A."/>
            <person name="Ivanova N."/>
            <person name="Daum C."/>
            <person name="Reddy T."/>
            <person name="Klenk H.P."/>
            <person name="Goker M."/>
            <person name="Reva O."/>
            <person name="Miroshnichenko M."/>
            <person name="Kyprides N."/>
            <person name="Woyke T."/>
            <person name="Gelfand M."/>
        </authorList>
    </citation>
    <scope>NUCLEOTIDE SEQUENCE [LARGE SCALE GENOMIC DNA]</scope>
    <source>
        <strain evidence="1 6">LF13</strain>
    </source>
</reference>
<reference evidence="3 5" key="1">
    <citation type="submission" date="2011-09" db="EMBL/GenBank/DDBJ databases">
        <title>The permanent draft genome of Caldithrix abyssi DSM 13497.</title>
        <authorList>
            <consortium name="US DOE Joint Genome Institute (JGI-PGF)"/>
            <person name="Lucas S."/>
            <person name="Han J."/>
            <person name="Lapidus A."/>
            <person name="Bruce D."/>
            <person name="Goodwin L."/>
            <person name="Pitluck S."/>
            <person name="Peters L."/>
            <person name="Kyrpides N."/>
            <person name="Mavromatis K."/>
            <person name="Ivanova N."/>
            <person name="Mikhailova N."/>
            <person name="Chertkov O."/>
            <person name="Detter J.C."/>
            <person name="Tapia R."/>
            <person name="Han C."/>
            <person name="Land M."/>
            <person name="Hauser L."/>
            <person name="Markowitz V."/>
            <person name="Cheng J.-F."/>
            <person name="Hugenholtz P."/>
            <person name="Woyke T."/>
            <person name="Wu D."/>
            <person name="Spring S."/>
            <person name="Brambilla E."/>
            <person name="Klenk H.-P."/>
            <person name="Eisen J.A."/>
        </authorList>
    </citation>
    <scope>NUCLEOTIDE SEQUENCE [LARGE SCALE GENOMIC DNA]</scope>
    <source>
        <strain evidence="3 5">DSM 13497</strain>
    </source>
</reference>
<gene>
    <name evidence="1" type="ORF">Cabys_222</name>
    <name evidence="2" type="ORF">Cabys_3592</name>
    <name evidence="3" type="ORF">Calab_0750</name>
    <name evidence="4" type="ORF">Calab_1509</name>
</gene>
<dbReference type="EMBL" id="CM001402">
    <property type="protein sequence ID" value="EHO40389.1"/>
    <property type="molecule type" value="Genomic_DNA"/>
</dbReference>
<sequence>MVELIGFISQMIDIISKGIELKDRKKEKSPVFHFKVNGFSLDKKCLLLEVSVSNNSEMPFTIVGFKLILGDLEIDNLPIENVKIITSAGDVIQVNAPFNLFIMERKKIKSLKILPSNLYLLQNQTDSGLILFELPPKIDITQNAKLKLLIGGYDFDISANIL</sequence>
<evidence type="ECO:0000313" key="2">
    <source>
        <dbReference type="EMBL" id="APF20338.1"/>
    </source>
</evidence>
<dbReference type="AlphaFoldDB" id="H1XTF6"/>
<protein>
    <submittedName>
        <fullName evidence="3">Uncharacterized protein</fullName>
    </submittedName>
</protein>
<accession>H1XTF6</accession>
<dbReference type="KEGG" id="caby:Cabys_222"/>
<evidence type="ECO:0000313" key="6">
    <source>
        <dbReference type="Proteomes" id="UP000183868"/>
    </source>
</evidence>